<gene>
    <name evidence="2" type="ORF">GCM10007884_09500</name>
    <name evidence="3" type="ORF">GGR33_000876</name>
</gene>
<reference evidence="2" key="4">
    <citation type="submission" date="2023-01" db="EMBL/GenBank/DDBJ databases">
        <title>Draft genome sequence of Methylobacterium brachythecii strain NBRC 107710.</title>
        <authorList>
            <person name="Sun Q."/>
            <person name="Mori K."/>
        </authorList>
    </citation>
    <scope>NUCLEOTIDE SEQUENCE</scope>
    <source>
        <strain evidence="2">NBRC 107710</strain>
    </source>
</reference>
<comment type="caution">
    <text evidence="3">The sequence shown here is derived from an EMBL/GenBank/DDBJ whole genome shotgun (WGS) entry which is preliminary data.</text>
</comment>
<dbReference type="SUPFAM" id="SSF50090">
    <property type="entry name" value="Electron transport accessory proteins"/>
    <property type="match status" value="1"/>
</dbReference>
<protein>
    <submittedName>
        <fullName evidence="3">Nitrile hydratase accessory protein</fullName>
    </submittedName>
</protein>
<feature type="domain" description="Nitrile hydratase beta subunit-like N-terminal" evidence="1">
    <location>
        <begin position="7"/>
        <end position="88"/>
    </location>
</feature>
<evidence type="ECO:0000313" key="2">
    <source>
        <dbReference type="EMBL" id="GLS42965.1"/>
    </source>
</evidence>
<sequence length="110" mass="11682">MSGLEAPRPFAEPWEAQIFALVVALQDAGLFSPGEWADALGAAIRPADAPERPADYAQWLAALETILGTRRIADGALIDGRRDAFLRAAHATPHGQPILLENDPGSGGER</sequence>
<evidence type="ECO:0000313" key="5">
    <source>
        <dbReference type="Proteomes" id="UP001156881"/>
    </source>
</evidence>
<accession>A0A7W6ADP5</accession>
<name>A0A7W6ADP5_9HYPH</name>
<dbReference type="InterPro" id="IPR049054">
    <property type="entry name" value="CN_hydtase_beta-like_N"/>
</dbReference>
<dbReference type="EMBL" id="JACIDN010000002">
    <property type="protein sequence ID" value="MBB3901390.1"/>
    <property type="molecule type" value="Genomic_DNA"/>
</dbReference>
<organism evidence="3 4">
    <name type="scientific">Methylobacterium brachythecii</name>
    <dbReference type="NCBI Taxonomy" id="1176177"/>
    <lineage>
        <taxon>Bacteria</taxon>
        <taxon>Pseudomonadati</taxon>
        <taxon>Pseudomonadota</taxon>
        <taxon>Alphaproteobacteria</taxon>
        <taxon>Hyphomicrobiales</taxon>
        <taxon>Methylobacteriaceae</taxon>
        <taxon>Methylobacterium</taxon>
    </lineage>
</organism>
<dbReference type="AlphaFoldDB" id="A0A7W6ADP5"/>
<dbReference type="InterPro" id="IPR023808">
    <property type="entry name" value="Nitrile_Hydratase_acc_put"/>
</dbReference>
<reference evidence="3 4" key="3">
    <citation type="submission" date="2020-08" db="EMBL/GenBank/DDBJ databases">
        <title>Genomic Encyclopedia of Type Strains, Phase IV (KMG-IV): sequencing the most valuable type-strain genomes for metagenomic binning, comparative biology and taxonomic classification.</title>
        <authorList>
            <person name="Goeker M."/>
        </authorList>
    </citation>
    <scope>NUCLEOTIDE SEQUENCE [LARGE SCALE GENOMIC DNA]</scope>
    <source>
        <strain evidence="3 4">DSM 24105</strain>
    </source>
</reference>
<dbReference type="RefSeq" id="WP_183502333.1">
    <property type="nucleotide sequence ID" value="NZ_BSPG01000003.1"/>
</dbReference>
<dbReference type="InterPro" id="IPR042262">
    <property type="entry name" value="CN_hydtase_beta_C"/>
</dbReference>
<reference evidence="2" key="1">
    <citation type="journal article" date="2014" name="Int. J. Syst. Evol. Microbiol.">
        <title>Complete genome of a new Firmicutes species belonging to the dominant human colonic microbiota ('Ruminococcus bicirculans') reveals two chromosomes and a selective capacity to utilize plant glucans.</title>
        <authorList>
            <consortium name="NISC Comparative Sequencing Program"/>
            <person name="Wegmann U."/>
            <person name="Louis P."/>
            <person name="Goesmann A."/>
            <person name="Henrissat B."/>
            <person name="Duncan S.H."/>
            <person name="Flint H.J."/>
        </authorList>
    </citation>
    <scope>NUCLEOTIDE SEQUENCE</scope>
    <source>
        <strain evidence="2">NBRC 107710</strain>
    </source>
</reference>
<dbReference type="Proteomes" id="UP001156881">
    <property type="component" value="Unassembled WGS sequence"/>
</dbReference>
<evidence type="ECO:0000259" key="1">
    <source>
        <dbReference type="Pfam" id="PF21006"/>
    </source>
</evidence>
<evidence type="ECO:0000313" key="4">
    <source>
        <dbReference type="Proteomes" id="UP000517759"/>
    </source>
</evidence>
<dbReference type="NCBIfam" id="TIGR03889">
    <property type="entry name" value="nitrile_acc"/>
    <property type="match status" value="1"/>
</dbReference>
<dbReference type="EMBL" id="BSPG01000003">
    <property type="protein sequence ID" value="GLS42965.1"/>
    <property type="molecule type" value="Genomic_DNA"/>
</dbReference>
<keyword evidence="5" id="KW-1185">Reference proteome</keyword>
<dbReference type="Proteomes" id="UP000517759">
    <property type="component" value="Unassembled WGS sequence"/>
</dbReference>
<dbReference type="InterPro" id="IPR008990">
    <property type="entry name" value="Elect_transpt_acc-like_dom_sf"/>
</dbReference>
<proteinExistence type="predicted"/>
<dbReference type="Pfam" id="PF21006">
    <property type="entry name" value="NHase_beta_N"/>
    <property type="match status" value="1"/>
</dbReference>
<reference evidence="5" key="2">
    <citation type="journal article" date="2019" name="Int. J. Syst. Evol. Microbiol.">
        <title>The Global Catalogue of Microorganisms (GCM) 10K type strain sequencing project: providing services to taxonomists for standard genome sequencing and annotation.</title>
        <authorList>
            <consortium name="The Broad Institute Genomics Platform"/>
            <consortium name="The Broad Institute Genome Sequencing Center for Infectious Disease"/>
            <person name="Wu L."/>
            <person name="Ma J."/>
        </authorList>
    </citation>
    <scope>NUCLEOTIDE SEQUENCE [LARGE SCALE GENOMIC DNA]</scope>
    <source>
        <strain evidence="5">NBRC 107710</strain>
    </source>
</reference>
<evidence type="ECO:0000313" key="3">
    <source>
        <dbReference type="EMBL" id="MBB3901390.1"/>
    </source>
</evidence>
<dbReference type="Gene3D" id="1.10.472.20">
    <property type="entry name" value="Nitrile hydratase, beta subunit"/>
    <property type="match status" value="1"/>
</dbReference>